<feature type="region of interest" description="Disordered" evidence="1">
    <location>
        <begin position="548"/>
        <end position="635"/>
    </location>
</feature>
<feature type="domain" description="C2H2-type" evidence="2">
    <location>
        <begin position="930"/>
        <end position="957"/>
    </location>
</feature>
<dbReference type="EMBL" id="JAXOVC010000001">
    <property type="protein sequence ID" value="KAK4506430.1"/>
    <property type="molecule type" value="Genomic_DNA"/>
</dbReference>
<proteinExistence type="predicted"/>
<accession>A0ABR0EZD7</accession>
<reference evidence="3 4" key="1">
    <citation type="journal article" date="2023" name="G3 (Bethesda)">
        <title>A chromosome-level genome assembly of Zasmidium syzygii isolated from banana leaves.</title>
        <authorList>
            <person name="van Westerhoven A.C."/>
            <person name="Mehrabi R."/>
            <person name="Talebi R."/>
            <person name="Steentjes M.B.F."/>
            <person name="Corcolon B."/>
            <person name="Chong P.A."/>
            <person name="Kema G.H.J."/>
            <person name="Seidl M.F."/>
        </authorList>
    </citation>
    <scope>NUCLEOTIDE SEQUENCE [LARGE SCALE GENOMIC DNA]</scope>
    <source>
        <strain evidence="3 4">P124</strain>
    </source>
</reference>
<evidence type="ECO:0000256" key="1">
    <source>
        <dbReference type="SAM" id="MobiDB-lite"/>
    </source>
</evidence>
<dbReference type="SMART" id="SM00355">
    <property type="entry name" value="ZnF_C2H2"/>
    <property type="match status" value="3"/>
</dbReference>
<dbReference type="InterPro" id="IPR013087">
    <property type="entry name" value="Znf_C2H2_type"/>
</dbReference>
<dbReference type="Proteomes" id="UP001305779">
    <property type="component" value="Unassembled WGS sequence"/>
</dbReference>
<keyword evidence="4" id="KW-1185">Reference proteome</keyword>
<sequence length="1020" mass="112181">MADDDLNSSDIEFEPAQPKLYAKAGQASIERLIQNSAQDRLTSKKRVKQLAYGRGAPSTRRTQSLWVNRFEAYRQHTLKQSLASPFCGADLIRFLDSILGGKSGRLRGAEHGYVLRSANKTSVDGKLVKSHGKPAPNDGLAWTASKYILEYGTVNWTDADGFSFTARDHLRLKTFIGDCVDEGRLTAGHWNKRTWLGFVTLSRMVRTYLSEAHSKGVNSWDIVIARCLSVVLLSSLGTRSGDIALSQGYKDEYIRYEHIELYLVPCDDDSTLPSLANLRATVTVQFAKGMKNRGDEDLTKYLAPLADPSSHHMCPISLLMVHALRHGMIEGGSCLTDVLRHAFMRPDKRIVWTHPRRPVMPMFSTNDGLIRCLLDKPANTNQLLASVKKMGKASGVLERVYAHAVRLGGARDAAHISVSALSKAGGADGLSEQEIGRLMGHTDGSRAKDTTHRYVGDTSVDVYTARAESQIVHLREPKFALDAESVKSYVSSKVTPAERDKVIAEYGEGQKPTLQTVDLRVRQAREAEMRESAMAQPRHQRRLDAADETISPMPPPLAPEVPSKKGKGKGKAMQPGPSSSSTPLAELSVNVRKQTSDRAVNPGSAQPSFTSNIDPALLRDGPLAEADGSADDSSPAFSEHSVFALSQVLFPGAQEHRDTDDTSNAVEAFTNDSGESEAALLFLGTEETAHNATGQDGECKNSVDVFVDAYSRTNVVRSRGFADHWDESFAEQAGSLKGTIANHCDQGNSRDPPTPFVIRCQVPPNCTYTSIFPNKVQRHEETCTEAKQSAQQDAAALKETAQDADADQSRRCPRPNCSYVSTVKDEKNVKTSIKQHIKQAHDFEPRECEVDGCMPGHMFTTKPQWQSHQLKYHSGRWPTSCRVPGCAESEQFSSQGSYNTHLKKAHGLHESAERLQYYPPSSAPKGYVPKQCVAEGCTLPRIYKAPVQLKDHLMSKHDMDEAAALKLVEDTKTDPPRQEAELSAEGDDLPTKKPTSTRKRKASTEGEVRAPKKTKRANVH</sequence>
<feature type="region of interest" description="Disordered" evidence="1">
    <location>
        <begin position="969"/>
        <end position="1020"/>
    </location>
</feature>
<comment type="caution">
    <text evidence="3">The sequence shown here is derived from an EMBL/GenBank/DDBJ whole genome shotgun (WGS) entry which is preliminary data.</text>
</comment>
<evidence type="ECO:0000259" key="2">
    <source>
        <dbReference type="SMART" id="SM00355"/>
    </source>
</evidence>
<protein>
    <recommendedName>
        <fullName evidence="2">C2H2-type domain-containing protein</fullName>
    </recommendedName>
</protein>
<gene>
    <name evidence="3" type="ORF">PRZ48_000162</name>
</gene>
<feature type="compositionally biased region" description="Basic and acidic residues" evidence="1">
    <location>
        <begin position="969"/>
        <end position="980"/>
    </location>
</feature>
<organism evidence="3 4">
    <name type="scientific">Zasmidium cellare</name>
    <name type="common">Wine cellar mold</name>
    <name type="synonym">Racodium cellare</name>
    <dbReference type="NCBI Taxonomy" id="395010"/>
    <lineage>
        <taxon>Eukaryota</taxon>
        <taxon>Fungi</taxon>
        <taxon>Dikarya</taxon>
        <taxon>Ascomycota</taxon>
        <taxon>Pezizomycotina</taxon>
        <taxon>Dothideomycetes</taxon>
        <taxon>Dothideomycetidae</taxon>
        <taxon>Mycosphaerellales</taxon>
        <taxon>Mycosphaerellaceae</taxon>
        <taxon>Zasmidium</taxon>
    </lineage>
</organism>
<feature type="domain" description="C2H2-type" evidence="2">
    <location>
        <begin position="846"/>
        <end position="873"/>
    </location>
</feature>
<evidence type="ECO:0000313" key="3">
    <source>
        <dbReference type="EMBL" id="KAK4506430.1"/>
    </source>
</evidence>
<feature type="domain" description="C2H2-type" evidence="2">
    <location>
        <begin position="879"/>
        <end position="906"/>
    </location>
</feature>
<feature type="compositionally biased region" description="Basic residues" evidence="1">
    <location>
        <begin position="1011"/>
        <end position="1020"/>
    </location>
</feature>
<name>A0ABR0EZD7_ZASCE</name>
<feature type="compositionally biased region" description="Polar residues" evidence="1">
    <location>
        <begin position="603"/>
        <end position="613"/>
    </location>
</feature>
<evidence type="ECO:0000313" key="4">
    <source>
        <dbReference type="Proteomes" id="UP001305779"/>
    </source>
</evidence>